<accession>A0A6A6UT75</accession>
<keyword evidence="9" id="KW-0496">Mitochondrion</keyword>
<dbReference type="EMBL" id="MU004230">
    <property type="protein sequence ID" value="KAF2675010.1"/>
    <property type="molecule type" value="Genomic_DNA"/>
</dbReference>
<keyword evidence="6" id="KW-0999">Mitochondrion inner membrane</keyword>
<dbReference type="Proteomes" id="UP000799302">
    <property type="component" value="Unassembled WGS sequence"/>
</dbReference>
<comment type="pathway">
    <text evidence="2">Energy metabolism; oxidative phosphorylation.</text>
</comment>
<evidence type="ECO:0000313" key="14">
    <source>
        <dbReference type="Proteomes" id="UP000799302"/>
    </source>
</evidence>
<sequence>MAVAPITGMLRRRIILDLSIAGGLGVVGASYWWYAYHVPNVRHRDAFYIKIEKDRADRLKALADS</sequence>
<evidence type="ECO:0000256" key="11">
    <source>
        <dbReference type="ARBA" id="ARBA00031091"/>
    </source>
</evidence>
<keyword evidence="14" id="KW-1185">Reference proteome</keyword>
<dbReference type="UniPathway" id="UPA00705"/>
<evidence type="ECO:0000256" key="6">
    <source>
        <dbReference type="ARBA" id="ARBA00022792"/>
    </source>
</evidence>
<dbReference type="GO" id="GO:0004129">
    <property type="term" value="F:cytochrome-c oxidase activity"/>
    <property type="evidence" value="ECO:0007669"/>
    <property type="project" value="TreeGrafter"/>
</dbReference>
<evidence type="ECO:0000256" key="9">
    <source>
        <dbReference type="ARBA" id="ARBA00023128"/>
    </source>
</evidence>
<evidence type="ECO:0000256" key="1">
    <source>
        <dbReference type="ARBA" id="ARBA00004434"/>
    </source>
</evidence>
<dbReference type="GO" id="GO:0006123">
    <property type="term" value="P:mitochondrial electron transport, cytochrome c to oxygen"/>
    <property type="evidence" value="ECO:0007669"/>
    <property type="project" value="InterPro"/>
</dbReference>
<protein>
    <recommendedName>
        <fullName evidence="4">Cytochrome c oxidase subunit 9, mitochondrial</fullName>
    </recommendedName>
    <alternativeName>
        <fullName evidence="11">Cytochrome c oxidase polypeptide VIIA</fullName>
    </alternativeName>
</protein>
<name>A0A6A6UT75_9PEZI</name>
<comment type="similarity">
    <text evidence="3">Belongs to the fungal cytochrome c oxidase subunit 7a family.</text>
</comment>
<evidence type="ECO:0000313" key="13">
    <source>
        <dbReference type="EMBL" id="KAF2675010.1"/>
    </source>
</evidence>
<evidence type="ECO:0000256" key="7">
    <source>
        <dbReference type="ARBA" id="ARBA00022989"/>
    </source>
</evidence>
<dbReference type="OrthoDB" id="2317211at2759"/>
<dbReference type="InterPro" id="IPR014368">
    <property type="entry name" value="Cyt_c_oxidase_su7a_fun"/>
</dbReference>
<evidence type="ECO:0000256" key="5">
    <source>
        <dbReference type="ARBA" id="ARBA00022692"/>
    </source>
</evidence>
<feature type="transmembrane region" description="Helical" evidence="12">
    <location>
        <begin position="14"/>
        <end position="34"/>
    </location>
</feature>
<evidence type="ECO:0000256" key="3">
    <source>
        <dbReference type="ARBA" id="ARBA00008862"/>
    </source>
</evidence>
<keyword evidence="10 12" id="KW-0472">Membrane</keyword>
<proteinExistence type="inferred from homology"/>
<reference evidence="13" key="1">
    <citation type="journal article" date="2020" name="Stud. Mycol.">
        <title>101 Dothideomycetes genomes: a test case for predicting lifestyles and emergence of pathogens.</title>
        <authorList>
            <person name="Haridas S."/>
            <person name="Albert R."/>
            <person name="Binder M."/>
            <person name="Bloem J."/>
            <person name="Labutti K."/>
            <person name="Salamov A."/>
            <person name="Andreopoulos B."/>
            <person name="Baker S."/>
            <person name="Barry K."/>
            <person name="Bills G."/>
            <person name="Bluhm B."/>
            <person name="Cannon C."/>
            <person name="Castanera R."/>
            <person name="Culley D."/>
            <person name="Daum C."/>
            <person name="Ezra D."/>
            <person name="Gonzalez J."/>
            <person name="Henrissat B."/>
            <person name="Kuo A."/>
            <person name="Liang C."/>
            <person name="Lipzen A."/>
            <person name="Lutzoni F."/>
            <person name="Magnuson J."/>
            <person name="Mondo S."/>
            <person name="Nolan M."/>
            <person name="Ohm R."/>
            <person name="Pangilinan J."/>
            <person name="Park H.-J."/>
            <person name="Ramirez L."/>
            <person name="Alfaro M."/>
            <person name="Sun H."/>
            <person name="Tritt A."/>
            <person name="Yoshinaga Y."/>
            <person name="Zwiers L.-H."/>
            <person name="Turgeon B."/>
            <person name="Goodwin S."/>
            <person name="Spatafora J."/>
            <person name="Crous P."/>
            <person name="Grigoriev I."/>
        </authorList>
    </citation>
    <scope>NUCLEOTIDE SEQUENCE</scope>
    <source>
        <strain evidence="13">CBS 115976</strain>
    </source>
</reference>
<dbReference type="PANTHER" id="PTHR28264">
    <property type="entry name" value="CYTOCHROME C OXIDASE SUBUNIT 7A"/>
    <property type="match status" value="1"/>
</dbReference>
<evidence type="ECO:0000256" key="4">
    <source>
        <dbReference type="ARBA" id="ARBA00016081"/>
    </source>
</evidence>
<gene>
    <name evidence="13" type="ORF">BT63DRAFT_420250</name>
</gene>
<evidence type="ECO:0000256" key="2">
    <source>
        <dbReference type="ARBA" id="ARBA00004673"/>
    </source>
</evidence>
<keyword evidence="7 12" id="KW-1133">Transmembrane helix</keyword>
<evidence type="ECO:0000256" key="10">
    <source>
        <dbReference type="ARBA" id="ARBA00023136"/>
    </source>
</evidence>
<organism evidence="13 14">
    <name type="scientific">Microthyrium microscopicum</name>
    <dbReference type="NCBI Taxonomy" id="703497"/>
    <lineage>
        <taxon>Eukaryota</taxon>
        <taxon>Fungi</taxon>
        <taxon>Dikarya</taxon>
        <taxon>Ascomycota</taxon>
        <taxon>Pezizomycotina</taxon>
        <taxon>Dothideomycetes</taxon>
        <taxon>Dothideomycetes incertae sedis</taxon>
        <taxon>Microthyriales</taxon>
        <taxon>Microthyriaceae</taxon>
        <taxon>Microthyrium</taxon>
    </lineage>
</organism>
<dbReference type="AlphaFoldDB" id="A0A6A6UT75"/>
<dbReference type="GO" id="GO:0005743">
    <property type="term" value="C:mitochondrial inner membrane"/>
    <property type="evidence" value="ECO:0007669"/>
    <property type="project" value="UniProtKB-SubCell"/>
</dbReference>
<keyword evidence="8" id="KW-0560">Oxidoreductase</keyword>
<evidence type="ECO:0000256" key="12">
    <source>
        <dbReference type="SAM" id="Phobius"/>
    </source>
</evidence>
<dbReference type="PANTHER" id="PTHR28264:SF1">
    <property type="entry name" value="CYTOCHROME C OXIDASE SUBUNIT 6C"/>
    <property type="match status" value="1"/>
</dbReference>
<keyword evidence="5 12" id="KW-0812">Transmembrane</keyword>
<dbReference type="GO" id="GO:0016491">
    <property type="term" value="F:oxidoreductase activity"/>
    <property type="evidence" value="ECO:0007669"/>
    <property type="project" value="UniProtKB-KW"/>
</dbReference>
<dbReference type="PIRSF" id="PIRSF000283">
    <property type="entry name" value="COX9"/>
    <property type="match status" value="1"/>
</dbReference>
<dbReference type="CDD" id="cd22888">
    <property type="entry name" value="CcO_VIIa_fungal"/>
    <property type="match status" value="1"/>
</dbReference>
<evidence type="ECO:0000256" key="8">
    <source>
        <dbReference type="ARBA" id="ARBA00023002"/>
    </source>
</evidence>
<comment type="subcellular location">
    <subcellularLocation>
        <location evidence="1">Mitochondrion inner membrane</location>
        <topology evidence="1">Single-pass membrane protein</topology>
    </subcellularLocation>
</comment>